<feature type="transmembrane region" description="Helical" evidence="1">
    <location>
        <begin position="6"/>
        <end position="22"/>
    </location>
</feature>
<dbReference type="EMBL" id="QGDO01000004">
    <property type="protein sequence ID" value="PWJ41093.1"/>
    <property type="molecule type" value="Genomic_DNA"/>
</dbReference>
<name>A0A315ZWM6_SEDFL</name>
<feature type="transmembrane region" description="Helical" evidence="1">
    <location>
        <begin position="43"/>
        <end position="64"/>
    </location>
</feature>
<organism evidence="2 3">
    <name type="scientific">Sediminitomix flava</name>
    <dbReference type="NCBI Taxonomy" id="379075"/>
    <lineage>
        <taxon>Bacteria</taxon>
        <taxon>Pseudomonadati</taxon>
        <taxon>Bacteroidota</taxon>
        <taxon>Cytophagia</taxon>
        <taxon>Cytophagales</taxon>
        <taxon>Flammeovirgaceae</taxon>
        <taxon>Sediminitomix</taxon>
    </lineage>
</organism>
<keyword evidence="1" id="KW-0812">Transmembrane</keyword>
<keyword evidence="1" id="KW-0472">Membrane</keyword>
<evidence type="ECO:0000313" key="2">
    <source>
        <dbReference type="EMBL" id="PWJ41093.1"/>
    </source>
</evidence>
<keyword evidence="3" id="KW-1185">Reference proteome</keyword>
<sequence>MNIAFNTIFLFIFFAFPGIIFRRFYYQHEFSKQFASKDWGQTFLYSILLGIPLQYITLMLYTLFSPISYATIYGDYKALIIDSDFCIVESILSKEFVYSLLSYVSLLFFISVFPSFLLYKIIRYSNADKYFNFLRFANHWHYYLTGEFSQFKEFKKDFKGNGRVLFVYADVLTQNGDDTCMYTGVIKQHTFNPSTRGIDSIYLSNVKRYKKLKDSNFKEVKEGETEPNKGSKGFVIKDVPTDCFIIPYRSIININLRLFFEKKVNNRWIYKDSTKRVIENLSLMLIPLVWTELAFDFGGYIKSSLGEYSTYVRFFLSIATPIVGNIPSIMLDKNKKRKQIIGGLLTLLLMIGLLLWVIFKSIAFFQSLF</sequence>
<feature type="transmembrane region" description="Helical" evidence="1">
    <location>
        <begin position="100"/>
        <end position="119"/>
    </location>
</feature>
<evidence type="ECO:0000256" key="1">
    <source>
        <dbReference type="SAM" id="Phobius"/>
    </source>
</evidence>
<evidence type="ECO:0000313" key="3">
    <source>
        <dbReference type="Proteomes" id="UP000245535"/>
    </source>
</evidence>
<gene>
    <name evidence="2" type="ORF">BC781_104368</name>
</gene>
<protein>
    <submittedName>
        <fullName evidence="2">Uncharacterized protein</fullName>
    </submittedName>
</protein>
<comment type="caution">
    <text evidence="2">The sequence shown here is derived from an EMBL/GenBank/DDBJ whole genome shotgun (WGS) entry which is preliminary data.</text>
</comment>
<feature type="transmembrane region" description="Helical" evidence="1">
    <location>
        <begin position="313"/>
        <end position="331"/>
    </location>
</feature>
<feature type="transmembrane region" description="Helical" evidence="1">
    <location>
        <begin position="281"/>
        <end position="301"/>
    </location>
</feature>
<dbReference type="Proteomes" id="UP000245535">
    <property type="component" value="Unassembled WGS sequence"/>
</dbReference>
<proteinExistence type="predicted"/>
<keyword evidence="1" id="KW-1133">Transmembrane helix</keyword>
<feature type="transmembrane region" description="Helical" evidence="1">
    <location>
        <begin position="343"/>
        <end position="365"/>
    </location>
</feature>
<reference evidence="2 3" key="1">
    <citation type="submission" date="2018-03" db="EMBL/GenBank/DDBJ databases">
        <title>Genomic Encyclopedia of Archaeal and Bacterial Type Strains, Phase II (KMG-II): from individual species to whole genera.</title>
        <authorList>
            <person name="Goeker M."/>
        </authorList>
    </citation>
    <scope>NUCLEOTIDE SEQUENCE [LARGE SCALE GENOMIC DNA]</scope>
    <source>
        <strain evidence="2 3">DSM 28229</strain>
    </source>
</reference>
<accession>A0A315ZWM6</accession>
<dbReference type="AlphaFoldDB" id="A0A315ZWM6"/>